<sequence>MQTIDKSIPRKIFLQGQLVSIRYDDQPRDPKCFKCGIYGHIARDNCQNENRNENKGDGKTNRFDTNKKYSGEAFPSPNENNTKEHERENSDNDFGVDQQNIDKLLSENVNKHIILEHEESIIIEDPLFIENDLNIGQEIEIQNDKLNINEIETETKNETAEASCSEVFAKLDNSREKSLKEKNPEEINANGSE</sequence>
<reference evidence="3 4" key="1">
    <citation type="submission" date="2020-06" db="EMBL/GenBank/DDBJ databases">
        <authorList>
            <person name="Li R."/>
            <person name="Bekaert M."/>
        </authorList>
    </citation>
    <scope>NUCLEOTIDE SEQUENCE [LARGE SCALE GENOMIC DNA]</scope>
    <source>
        <strain evidence="4">wild</strain>
    </source>
</reference>
<protein>
    <recommendedName>
        <fullName evidence="2">CCHC-type domain-containing protein</fullName>
    </recommendedName>
</protein>
<dbReference type="Pfam" id="PF00098">
    <property type="entry name" value="zf-CCHC"/>
    <property type="match status" value="1"/>
</dbReference>
<feature type="compositionally biased region" description="Basic and acidic residues" evidence="1">
    <location>
        <begin position="174"/>
        <end position="185"/>
    </location>
</feature>
<gene>
    <name evidence="3" type="ORF">MCOR_13681</name>
</gene>
<name>A0A6J8B1S6_MYTCO</name>
<dbReference type="GO" id="GO:0008270">
    <property type="term" value="F:zinc ion binding"/>
    <property type="evidence" value="ECO:0007669"/>
    <property type="project" value="InterPro"/>
</dbReference>
<feature type="domain" description="CCHC-type" evidence="2">
    <location>
        <begin position="31"/>
        <end position="44"/>
    </location>
</feature>
<accession>A0A6J8B1S6</accession>
<feature type="compositionally biased region" description="Basic and acidic residues" evidence="1">
    <location>
        <begin position="50"/>
        <end position="70"/>
    </location>
</feature>
<keyword evidence="4" id="KW-1185">Reference proteome</keyword>
<feature type="region of interest" description="Disordered" evidence="1">
    <location>
        <begin position="47"/>
        <end position="96"/>
    </location>
</feature>
<evidence type="ECO:0000256" key="1">
    <source>
        <dbReference type="SAM" id="MobiDB-lite"/>
    </source>
</evidence>
<feature type="region of interest" description="Disordered" evidence="1">
    <location>
        <begin position="174"/>
        <end position="193"/>
    </location>
</feature>
<organism evidence="3 4">
    <name type="scientific">Mytilus coruscus</name>
    <name type="common">Sea mussel</name>
    <dbReference type="NCBI Taxonomy" id="42192"/>
    <lineage>
        <taxon>Eukaryota</taxon>
        <taxon>Metazoa</taxon>
        <taxon>Spiralia</taxon>
        <taxon>Lophotrochozoa</taxon>
        <taxon>Mollusca</taxon>
        <taxon>Bivalvia</taxon>
        <taxon>Autobranchia</taxon>
        <taxon>Pteriomorphia</taxon>
        <taxon>Mytilida</taxon>
        <taxon>Mytiloidea</taxon>
        <taxon>Mytilidae</taxon>
        <taxon>Mytilinae</taxon>
        <taxon>Mytilus</taxon>
    </lineage>
</organism>
<evidence type="ECO:0000259" key="2">
    <source>
        <dbReference type="Pfam" id="PF00098"/>
    </source>
</evidence>
<feature type="compositionally biased region" description="Basic and acidic residues" evidence="1">
    <location>
        <begin position="81"/>
        <end position="90"/>
    </location>
</feature>
<dbReference type="InterPro" id="IPR001878">
    <property type="entry name" value="Znf_CCHC"/>
</dbReference>
<dbReference type="OrthoDB" id="8057216at2759"/>
<dbReference type="AlphaFoldDB" id="A0A6J8B1S6"/>
<proteinExistence type="predicted"/>
<dbReference type="Gene3D" id="4.10.60.10">
    <property type="entry name" value="Zinc finger, CCHC-type"/>
    <property type="match status" value="1"/>
</dbReference>
<evidence type="ECO:0000313" key="3">
    <source>
        <dbReference type="EMBL" id="CAC5377361.1"/>
    </source>
</evidence>
<evidence type="ECO:0000313" key="4">
    <source>
        <dbReference type="Proteomes" id="UP000507470"/>
    </source>
</evidence>
<dbReference type="EMBL" id="CACVKT020002332">
    <property type="protein sequence ID" value="CAC5377361.1"/>
    <property type="molecule type" value="Genomic_DNA"/>
</dbReference>
<dbReference type="GO" id="GO:0003676">
    <property type="term" value="F:nucleic acid binding"/>
    <property type="evidence" value="ECO:0007669"/>
    <property type="project" value="InterPro"/>
</dbReference>
<dbReference type="Proteomes" id="UP000507470">
    <property type="component" value="Unassembled WGS sequence"/>
</dbReference>